<evidence type="ECO:0000256" key="14">
    <source>
        <dbReference type="ARBA" id="ARBA00023180"/>
    </source>
</evidence>
<feature type="domain" description="Ig-like" evidence="20">
    <location>
        <begin position="502"/>
        <end position="594"/>
    </location>
</feature>
<dbReference type="GO" id="GO:0045121">
    <property type="term" value="C:membrane raft"/>
    <property type="evidence" value="ECO:0007669"/>
    <property type="project" value="UniProtKB-SubCell"/>
</dbReference>
<feature type="domain" description="Ig-like" evidence="20">
    <location>
        <begin position="220"/>
        <end position="316"/>
    </location>
</feature>
<evidence type="ECO:0000256" key="3">
    <source>
        <dbReference type="ARBA" id="ARBA00004285"/>
    </source>
</evidence>
<keyword evidence="9" id="KW-0130">Cell adhesion</keyword>
<keyword evidence="6 18" id="KW-0812">Transmembrane</keyword>
<dbReference type="PANTHER" id="PTHR11481">
    <property type="entry name" value="IMMUNOGLOBULIN FC RECEPTOR"/>
    <property type="match status" value="1"/>
</dbReference>
<keyword evidence="15" id="KW-0393">Immunoglobulin domain</keyword>
<evidence type="ECO:0000256" key="15">
    <source>
        <dbReference type="ARBA" id="ARBA00023319"/>
    </source>
</evidence>
<dbReference type="GO" id="GO:0098742">
    <property type="term" value="P:cell-cell adhesion via plasma-membrane adhesion molecules"/>
    <property type="evidence" value="ECO:0007669"/>
    <property type="project" value="TreeGrafter"/>
</dbReference>
<dbReference type="AlphaFoldDB" id="A0A8B9NCX8"/>
<dbReference type="GO" id="GO:0004888">
    <property type="term" value="F:transmembrane signaling receptor activity"/>
    <property type="evidence" value="ECO:0007669"/>
    <property type="project" value="TreeGrafter"/>
</dbReference>
<feature type="region of interest" description="Disordered" evidence="17">
    <location>
        <begin position="654"/>
        <end position="722"/>
    </location>
</feature>
<keyword evidence="14" id="KW-0325">Glycoprotein</keyword>
<accession>A0A8B9NCX8</accession>
<dbReference type="Proteomes" id="UP000694541">
    <property type="component" value="Unplaced"/>
</dbReference>
<evidence type="ECO:0000256" key="17">
    <source>
        <dbReference type="SAM" id="MobiDB-lite"/>
    </source>
</evidence>
<dbReference type="Pfam" id="PF13895">
    <property type="entry name" value="Ig_2"/>
    <property type="match status" value="3"/>
</dbReference>
<dbReference type="GO" id="GO:0006955">
    <property type="term" value="P:immune response"/>
    <property type="evidence" value="ECO:0007669"/>
    <property type="project" value="TreeGrafter"/>
</dbReference>
<keyword evidence="22" id="KW-1185">Reference proteome</keyword>
<dbReference type="SMART" id="SM00409">
    <property type="entry name" value="IG"/>
    <property type="match status" value="5"/>
</dbReference>
<keyword evidence="13" id="KW-1015">Disulfide bond</keyword>
<keyword evidence="11 18" id="KW-1133">Transmembrane helix</keyword>
<evidence type="ECO:0000256" key="10">
    <source>
        <dbReference type="ARBA" id="ARBA00022949"/>
    </source>
</evidence>
<evidence type="ECO:0000256" key="19">
    <source>
        <dbReference type="SAM" id="SignalP"/>
    </source>
</evidence>
<dbReference type="PANTHER" id="PTHR11481:SF5">
    <property type="entry name" value="PLATELET ENDOTHELIAL CELL ADHESION MOLECULE"/>
    <property type="match status" value="1"/>
</dbReference>
<evidence type="ECO:0000256" key="2">
    <source>
        <dbReference type="ARBA" id="ARBA00004282"/>
    </source>
</evidence>
<keyword evidence="4" id="KW-1003">Cell membrane</keyword>
<dbReference type="InterPro" id="IPR013151">
    <property type="entry name" value="Immunoglobulin_dom"/>
</dbReference>
<organism evidence="21 22">
    <name type="scientific">Accipiter nisus</name>
    <name type="common">Eurasian sparrowhawk</name>
    <dbReference type="NCBI Taxonomy" id="211598"/>
    <lineage>
        <taxon>Eukaryota</taxon>
        <taxon>Metazoa</taxon>
        <taxon>Chordata</taxon>
        <taxon>Craniata</taxon>
        <taxon>Vertebrata</taxon>
        <taxon>Euteleostomi</taxon>
        <taxon>Archelosauria</taxon>
        <taxon>Archosauria</taxon>
        <taxon>Dinosauria</taxon>
        <taxon>Saurischia</taxon>
        <taxon>Theropoda</taxon>
        <taxon>Coelurosauria</taxon>
        <taxon>Aves</taxon>
        <taxon>Neognathae</taxon>
        <taxon>Neoaves</taxon>
        <taxon>Telluraves</taxon>
        <taxon>Accipitrimorphae</taxon>
        <taxon>Accipitriformes</taxon>
        <taxon>Accipitridae</taxon>
        <taxon>Accipitrinae</taxon>
        <taxon>Accipiter</taxon>
    </lineage>
</organism>
<dbReference type="InterPro" id="IPR013783">
    <property type="entry name" value="Ig-like_fold"/>
</dbReference>
<evidence type="ECO:0000256" key="7">
    <source>
        <dbReference type="ARBA" id="ARBA00022729"/>
    </source>
</evidence>
<reference evidence="21" key="2">
    <citation type="submission" date="2025-09" db="UniProtKB">
        <authorList>
            <consortium name="Ensembl"/>
        </authorList>
    </citation>
    <scope>IDENTIFICATION</scope>
</reference>
<dbReference type="CDD" id="cd00096">
    <property type="entry name" value="Ig"/>
    <property type="match status" value="1"/>
</dbReference>
<dbReference type="GO" id="GO:0070161">
    <property type="term" value="C:anchoring junction"/>
    <property type="evidence" value="ECO:0007669"/>
    <property type="project" value="UniProtKB-SubCell"/>
</dbReference>
<evidence type="ECO:0000256" key="11">
    <source>
        <dbReference type="ARBA" id="ARBA00022989"/>
    </source>
</evidence>
<dbReference type="PROSITE" id="PS50835">
    <property type="entry name" value="IG_LIKE"/>
    <property type="match status" value="5"/>
</dbReference>
<keyword evidence="5" id="KW-0597">Phosphoprotein</keyword>
<dbReference type="Gene3D" id="2.60.40.10">
    <property type="entry name" value="Immunoglobulins"/>
    <property type="match status" value="5"/>
</dbReference>
<feature type="domain" description="Ig-like" evidence="20">
    <location>
        <begin position="411"/>
        <end position="496"/>
    </location>
</feature>
<evidence type="ECO:0000256" key="5">
    <source>
        <dbReference type="ARBA" id="ARBA00022553"/>
    </source>
</evidence>
<dbReference type="InterPro" id="IPR036179">
    <property type="entry name" value="Ig-like_dom_sf"/>
</dbReference>
<feature type="domain" description="Ig-like" evidence="20">
    <location>
        <begin position="322"/>
        <end position="401"/>
    </location>
</feature>
<keyword evidence="10" id="KW-0965">Cell junction</keyword>
<evidence type="ECO:0000256" key="6">
    <source>
        <dbReference type="ARBA" id="ARBA00022692"/>
    </source>
</evidence>
<evidence type="ECO:0000256" key="13">
    <source>
        <dbReference type="ARBA" id="ARBA00023157"/>
    </source>
</evidence>
<protein>
    <recommendedName>
        <fullName evidence="16">Platelet endothelial cell adhesion molecule</fullName>
    </recommendedName>
</protein>
<evidence type="ECO:0000313" key="21">
    <source>
        <dbReference type="Ensembl" id="ENSANIP00000022051.1"/>
    </source>
</evidence>
<evidence type="ECO:0000256" key="9">
    <source>
        <dbReference type="ARBA" id="ARBA00022889"/>
    </source>
</evidence>
<dbReference type="SUPFAM" id="SSF48726">
    <property type="entry name" value="Immunoglobulin"/>
    <property type="match status" value="5"/>
</dbReference>
<evidence type="ECO:0000256" key="4">
    <source>
        <dbReference type="ARBA" id="ARBA00022475"/>
    </source>
</evidence>
<feature type="chain" id="PRO_5034312055" description="Platelet endothelial cell adhesion molecule" evidence="19">
    <location>
        <begin position="18"/>
        <end position="722"/>
    </location>
</feature>
<name>A0A8B9NCX8_9AVES</name>
<dbReference type="Pfam" id="PF00047">
    <property type="entry name" value="ig"/>
    <property type="match status" value="1"/>
</dbReference>
<dbReference type="Ensembl" id="ENSANIT00000022786.1">
    <property type="protein sequence ID" value="ENSANIP00000022051.1"/>
    <property type="gene ID" value="ENSANIG00000015000.1"/>
</dbReference>
<evidence type="ECO:0000259" key="20">
    <source>
        <dbReference type="PROSITE" id="PS50835"/>
    </source>
</evidence>
<evidence type="ECO:0000256" key="8">
    <source>
        <dbReference type="ARBA" id="ARBA00022737"/>
    </source>
</evidence>
<evidence type="ECO:0000313" key="22">
    <source>
        <dbReference type="Proteomes" id="UP000694541"/>
    </source>
</evidence>
<keyword evidence="8" id="KW-0677">Repeat</keyword>
<comment type="subcellular location">
    <subcellularLocation>
        <location evidence="2">Cell junction</location>
    </subcellularLocation>
    <subcellularLocation>
        <location evidence="1">Cell membrane</location>
        <topology evidence="1">Single-pass type I membrane protein</topology>
    </subcellularLocation>
    <subcellularLocation>
        <location evidence="3">Membrane raft</location>
    </subcellularLocation>
</comment>
<keyword evidence="12 18" id="KW-0472">Membrane</keyword>
<reference evidence="21" key="1">
    <citation type="submission" date="2025-08" db="UniProtKB">
        <authorList>
            <consortium name="Ensembl"/>
        </authorList>
    </citation>
    <scope>IDENTIFICATION</scope>
</reference>
<evidence type="ECO:0000256" key="1">
    <source>
        <dbReference type="ARBA" id="ARBA00004251"/>
    </source>
</evidence>
<evidence type="ECO:0000256" key="18">
    <source>
        <dbReference type="SAM" id="Phobius"/>
    </source>
</evidence>
<dbReference type="GO" id="GO:0009897">
    <property type="term" value="C:external side of plasma membrane"/>
    <property type="evidence" value="ECO:0007669"/>
    <property type="project" value="TreeGrafter"/>
</dbReference>
<dbReference type="InterPro" id="IPR007110">
    <property type="entry name" value="Ig-like_dom"/>
</dbReference>
<dbReference type="InterPro" id="IPR050488">
    <property type="entry name" value="Ig_Fc_receptor"/>
</dbReference>
<dbReference type="InterPro" id="IPR003598">
    <property type="entry name" value="Ig_sub2"/>
</dbReference>
<feature type="domain" description="Ig-like" evidence="20">
    <location>
        <begin position="19"/>
        <end position="114"/>
    </location>
</feature>
<feature type="signal peptide" evidence="19">
    <location>
        <begin position="1"/>
        <end position="17"/>
    </location>
</feature>
<keyword evidence="7 19" id="KW-0732">Signal</keyword>
<sequence>MYLALLVFFLQCSELYTQERVFTFNTVEIKVQPSVKVKNGAPMSIVCRADISKSTNFQLKHNFTIFKDGKLVFMTVSNKGDAQYEIPMARSSDTGEYECTVEAGGKTKSSNSLHVWVTGMTKPILTAEKKEVLEGEVVKLRCELPEEVPPLYFVFRKTKMNSTPKEKFVFEPYKNFSVVEFSVEEGDNILQFDCFGKRNVKLEFESSEYSNKTLVTVREPFIKPTLKAKPSSNITEGDRIQFECSTVVARMHDIEIILQKNRTILNSTVYKYVDEYSVRDEKLLKYSALATLEDSGEYLCKVEQGRTSKTTKLNVVVSELFPKPILAASMSKLDENKELTLSCSISGFRKANFSILRKNSNGDIWLKNSRNLTMRVNVNDTGSYICKAEVKGIVKESRPVRINVYAPVSKPTLSVVSGLPEVVLGKPLRLICRSVMGTPPITFTFYKGNNEVKKVVINDTYATFLDENIRPNDKRGYKCDARNNHSSGMKTSNILNVTVIVPIRNASLGSIPYGEVEDGSETAFLCSVKEGSWPIHFRIFRKTDRDILLFEKSENADRVMWRKEAMNRQDTGTYYCMASNRANVDVKSHPITISVILAAWQKGIIAAFVLIPIAGAATLTLWWFLCKKKKAKGPSMEMSGSALATNLTSEKLTRQHNDGDYYTGSSYIEDSENHMKSTDESNGPDLESAEVEYTEVEVSTLDPHRDSVEKRHSRIQGHPDAT</sequence>
<evidence type="ECO:0000256" key="12">
    <source>
        <dbReference type="ARBA" id="ARBA00023136"/>
    </source>
</evidence>
<evidence type="ECO:0000256" key="16">
    <source>
        <dbReference type="ARBA" id="ARBA00049765"/>
    </source>
</evidence>
<dbReference type="GO" id="GO:0007166">
    <property type="term" value="P:cell surface receptor signaling pathway"/>
    <property type="evidence" value="ECO:0007669"/>
    <property type="project" value="TreeGrafter"/>
</dbReference>
<proteinExistence type="predicted"/>
<dbReference type="SMART" id="SM00408">
    <property type="entry name" value="IGc2"/>
    <property type="match status" value="2"/>
</dbReference>
<feature type="transmembrane region" description="Helical" evidence="18">
    <location>
        <begin position="604"/>
        <end position="626"/>
    </location>
</feature>
<dbReference type="InterPro" id="IPR003599">
    <property type="entry name" value="Ig_sub"/>
</dbReference>